<dbReference type="InterPro" id="IPR013783">
    <property type="entry name" value="Ig-like_fold"/>
</dbReference>
<dbReference type="Gene3D" id="2.60.40.740">
    <property type="match status" value="4"/>
</dbReference>
<evidence type="ECO:0000256" key="3">
    <source>
        <dbReference type="ARBA" id="ARBA00022475"/>
    </source>
</evidence>
<dbReference type="SUPFAM" id="SSF49265">
    <property type="entry name" value="Fibronectin type III"/>
    <property type="match status" value="1"/>
</dbReference>
<evidence type="ECO:0000256" key="10">
    <source>
        <dbReference type="ARBA" id="ARBA00022989"/>
    </source>
</evidence>
<dbReference type="GO" id="GO:0004714">
    <property type="term" value="F:transmembrane receptor protein tyrosine kinase activity"/>
    <property type="evidence" value="ECO:0007669"/>
    <property type="project" value="UniProtKB-EC"/>
</dbReference>
<evidence type="ECO:0000256" key="14">
    <source>
        <dbReference type="ARBA" id="ARBA00023170"/>
    </source>
</evidence>
<keyword evidence="14" id="KW-0675">Receptor</keyword>
<dbReference type="InterPro" id="IPR044023">
    <property type="entry name" value="Ig_7"/>
</dbReference>
<evidence type="ECO:0000256" key="12">
    <source>
        <dbReference type="ARBA" id="ARBA00023137"/>
    </source>
</evidence>
<gene>
    <name evidence="18" type="ORF">F0460_13485</name>
</gene>
<dbReference type="InterPro" id="IPR025667">
    <property type="entry name" value="SprB_repeat"/>
</dbReference>
<dbReference type="Gene3D" id="2.60.40.10">
    <property type="entry name" value="Immunoglobulins"/>
    <property type="match status" value="1"/>
</dbReference>
<keyword evidence="7" id="KW-0547">Nucleotide-binding</keyword>
<comment type="subcellular location">
    <subcellularLocation>
        <location evidence="1">Cell membrane</location>
        <topology evidence="1">Single-pass type I membrane protein</topology>
    </subcellularLocation>
</comment>
<organism evidence="18 19">
    <name type="scientific">Paenimyroides baculatum</name>
    <dbReference type="NCBI Taxonomy" id="2608000"/>
    <lineage>
        <taxon>Bacteria</taxon>
        <taxon>Pseudomonadati</taxon>
        <taxon>Bacteroidota</taxon>
        <taxon>Flavobacteriia</taxon>
        <taxon>Flavobacteriales</taxon>
        <taxon>Flavobacteriaceae</taxon>
        <taxon>Paenimyroides</taxon>
    </lineage>
</organism>
<dbReference type="NCBIfam" id="TIGR04183">
    <property type="entry name" value="Por_Secre_tail"/>
    <property type="match status" value="1"/>
</dbReference>
<reference evidence="18 19" key="1">
    <citation type="submission" date="2019-09" db="EMBL/GenBank/DDBJ databases">
        <title>Genome sequence and assembly of Flavobacterium sp.</title>
        <authorList>
            <person name="Chhetri G."/>
        </authorList>
    </citation>
    <scope>NUCLEOTIDE SEQUENCE [LARGE SCALE GENOMIC DNA]</scope>
    <source>
        <strain evidence="18 19">SNL9</strain>
    </source>
</reference>
<keyword evidence="6" id="KW-0732">Signal</keyword>
<proteinExistence type="predicted"/>
<comment type="caution">
    <text evidence="18">The sequence shown here is derived from an EMBL/GenBank/DDBJ whole genome shotgun (WGS) entry which is preliminary data.</text>
</comment>
<evidence type="ECO:0000256" key="11">
    <source>
        <dbReference type="ARBA" id="ARBA00023136"/>
    </source>
</evidence>
<evidence type="ECO:0000256" key="5">
    <source>
        <dbReference type="ARBA" id="ARBA00022692"/>
    </source>
</evidence>
<sequence length="1758" mass="181481">MKKTTQSASIKVRWLGCRSIILLLLFAYLPFLNLNAQTFSYTGAVQTVTLPAGSYEIEMWGADGGKGFHTSQIINEGKGGYSKGILTVTSPTTYYIYVGGKGADAAGSAVGDIHLGGWNGGGDSGQNNYSTATQYRAGGGGGGTDIRTAQNSTYANRLIVAGGGGGGVYLATYPGGHGGGITGGNGGNTYNGNGGTQTAGGTANGSTGNIAGTAGALGTGGAGGTASTKSAGGGGGGGYYGGGGGATGNTSSSQGGGGGGSSYIGGITTGVTIMYGTAGFVPNLDIVGNGRVIITSLAPCTGTPTSGIASATTRNCASQPFTLSVTGATKAGGITYQWQRSNAGANTFTNITGATSASYNVSNQTSDSDYRFVVTCANGNGTSTSNVVTVTQIPTGNISENFDTTAVGTTAVPSLPTCWSFIDNVATTGYLYTYDLASSAPYSGANYVRLYRTNSTTNASQELVLVSPETVNLGNGTKQLRFYVKTYGTTAGTYDNKLEVLSMSNTTSTSGATVLATFTPNHVGYQEYIVPLPAGTNDFFGFRLAYNGTTTASSVSIDDIYYENREACFFATNLAVPTFAQTTATLSWTTSVDTTVTGYEYEVRSSGAPGSGATGLAASGTVTGVTTTTANVTGLNPSTRYFVYIRSICGTATGRWNPNFAEFTTLCAVSNGFYENFDTTAVGSTTTPSLPICWSFIDDVVTSGYLYTYDLASSAPQSGANYIRMYRTNSTTNAAQELVMISPETNNLGNGAKQIRFSVKTYGTSATTYVNKLEVLSMSSATSTTGATVLATFTPNQVAYQEYVVQLPAGTNDYFGFRLAYNGVTTASSVSIDDVYYEDIPAPTLTTTQTNNLCFGEANGMGSVVVKDGVMPLTYSWSPSGGTSAVATGLAAGTYTVTVTDALSRTATATVTITEPAQILSNSIITQISCNGSNNGSITIAPTGGTLPYTYLWSTGATTGTSLSNLTPGSYSVTITDVNGCTATENITITEPAVLTTTNSAQTNVSWYGGNDGSATVSATGGTAPYTYSWSNGATAATASNLIAGTYTVIVTDANGCTSSLDFIITQPIPLMVQSVSQTNVSCNAGTNGTAAIVAMGGNAPYTYLWSNGATSSAVANLTAGTYTVTVTDSTGNTITQSFTITEPAALASTMVKTDITCNFASNGTATVSVTGGTAPYTYFWSNGMTTATANNLNVGNYTVDVTDANGCKATATVSITQPTALVAALTSNNISCYGQVDGTASVTVSGGTAPYTYSWSNGQTGTSLSSLAKGSYTLTVTDANNCTVTQSFTITEPAFVHPPVAVNQSFCIGQNATLANMVITGSSIKWYNAASAGTLLPATTVLTNGTTYYASQTVGTCESATRTAVQVTLNQGIPLTTTQLNVCSNTRVQNMTIDGFNFTQLRWYSSATSTVVLPSSQLLATTTYYVSSVVGTCESTRQAIQVTVAATVPTPTATSQVACGNSTLNDLVVTKDSSATLQWYSSMQSMIPLVGTTQVSTGTYYVQQVIGTCESVRIAVPVQVINVSTPSMTSIATCDGNTIADLHPSTGTYVWYVNNTTTTALPDTFVVKSGTYYIAHEVSGCISPRTNVSVNVNARPGNATGQSNQLFGFAAKVSDLQMNEPNVSWFASFSDAVKQVNQLPASQPLQDQTTYYGILTGSNNCGSAIPAAVTVTLNLSNAELDLTQLKYYPNPVDSELNISYIEEIKKVEVFTITGQRVFGNDYQGNEVKVDLSRLSAGTYLVKIETAKASQFVKIVKK</sequence>
<protein>
    <recommendedName>
        <fullName evidence="2">receptor protein-tyrosine kinase</fullName>
        <ecNumber evidence="2">2.7.10.1</ecNumber>
    </recommendedName>
</protein>
<name>A0A5M6CDU8_9FLAO</name>
<evidence type="ECO:0000256" key="16">
    <source>
        <dbReference type="SAM" id="Phobius"/>
    </source>
</evidence>
<evidence type="ECO:0000256" key="15">
    <source>
        <dbReference type="ARBA" id="ARBA00023180"/>
    </source>
</evidence>
<dbReference type="InterPro" id="IPR055163">
    <property type="entry name" value="ALK/LTK-like_GRD"/>
</dbReference>
<dbReference type="Gene3D" id="2.60.120.200">
    <property type="match status" value="1"/>
</dbReference>
<evidence type="ECO:0000256" key="7">
    <source>
        <dbReference type="ARBA" id="ARBA00022741"/>
    </source>
</evidence>
<keyword evidence="12" id="KW-0829">Tyrosine-protein kinase</keyword>
<keyword evidence="19" id="KW-1185">Reference proteome</keyword>
<feature type="domain" description="Fibronectin type-III" evidence="17">
    <location>
        <begin position="570"/>
        <end position="668"/>
    </location>
</feature>
<dbReference type="Proteomes" id="UP000325141">
    <property type="component" value="Unassembled WGS sequence"/>
</dbReference>
<keyword evidence="3" id="KW-1003">Cell membrane</keyword>
<evidence type="ECO:0000256" key="1">
    <source>
        <dbReference type="ARBA" id="ARBA00004251"/>
    </source>
</evidence>
<evidence type="ECO:0000256" key="8">
    <source>
        <dbReference type="ARBA" id="ARBA00022777"/>
    </source>
</evidence>
<dbReference type="GO" id="GO:0005886">
    <property type="term" value="C:plasma membrane"/>
    <property type="evidence" value="ECO:0007669"/>
    <property type="project" value="UniProtKB-SubCell"/>
</dbReference>
<evidence type="ECO:0000256" key="13">
    <source>
        <dbReference type="ARBA" id="ARBA00023157"/>
    </source>
</evidence>
<dbReference type="Pfam" id="PF12810">
    <property type="entry name" value="ALK_LTK_GRD"/>
    <property type="match status" value="1"/>
</dbReference>
<evidence type="ECO:0000256" key="9">
    <source>
        <dbReference type="ARBA" id="ARBA00022840"/>
    </source>
</evidence>
<keyword evidence="15" id="KW-0325">Glycoprotein</keyword>
<dbReference type="InterPro" id="IPR003961">
    <property type="entry name" value="FN3_dom"/>
</dbReference>
<dbReference type="Gene3D" id="2.60.40.2700">
    <property type="match status" value="1"/>
</dbReference>
<dbReference type="SMART" id="SM00060">
    <property type="entry name" value="FN3"/>
    <property type="match status" value="2"/>
</dbReference>
<evidence type="ECO:0000256" key="4">
    <source>
        <dbReference type="ARBA" id="ARBA00022679"/>
    </source>
</evidence>
<evidence type="ECO:0000313" key="18">
    <source>
        <dbReference type="EMBL" id="KAA5532022.1"/>
    </source>
</evidence>
<keyword evidence="13" id="KW-1015">Disulfide bond</keyword>
<feature type="transmembrane region" description="Helical" evidence="16">
    <location>
        <begin position="12"/>
        <end position="31"/>
    </location>
</feature>
<dbReference type="EC" id="2.7.10.1" evidence="2"/>
<evidence type="ECO:0000256" key="2">
    <source>
        <dbReference type="ARBA" id="ARBA00011902"/>
    </source>
</evidence>
<dbReference type="RefSeq" id="WP_150014121.1">
    <property type="nucleotide sequence ID" value="NZ_VWSG01000012.1"/>
</dbReference>
<evidence type="ECO:0000313" key="19">
    <source>
        <dbReference type="Proteomes" id="UP000325141"/>
    </source>
</evidence>
<keyword evidence="4" id="KW-0808">Transferase</keyword>
<keyword evidence="5 16" id="KW-0812">Transmembrane</keyword>
<dbReference type="Pfam" id="PF00041">
    <property type="entry name" value="fn3"/>
    <property type="match status" value="1"/>
</dbReference>
<dbReference type="Pfam" id="PF18962">
    <property type="entry name" value="Por_Secre_tail"/>
    <property type="match status" value="1"/>
</dbReference>
<dbReference type="InterPro" id="IPR026444">
    <property type="entry name" value="Secre_tail"/>
</dbReference>
<accession>A0A5M6CDU8</accession>
<evidence type="ECO:0000256" key="6">
    <source>
        <dbReference type="ARBA" id="ARBA00022729"/>
    </source>
</evidence>
<keyword evidence="10 16" id="KW-1133">Transmembrane helix</keyword>
<keyword evidence="8" id="KW-0418">Kinase</keyword>
<dbReference type="GO" id="GO:0005524">
    <property type="term" value="F:ATP binding"/>
    <property type="evidence" value="ECO:0007669"/>
    <property type="project" value="UniProtKB-KW"/>
</dbReference>
<dbReference type="InterPro" id="IPR036116">
    <property type="entry name" value="FN3_sf"/>
</dbReference>
<dbReference type="Pfam" id="PF13573">
    <property type="entry name" value="SprB"/>
    <property type="match status" value="6"/>
</dbReference>
<keyword evidence="11 16" id="KW-0472">Membrane</keyword>
<dbReference type="Pfam" id="PF19081">
    <property type="entry name" value="Ig_7"/>
    <property type="match status" value="1"/>
</dbReference>
<dbReference type="PROSITE" id="PS50853">
    <property type="entry name" value="FN3"/>
    <property type="match status" value="1"/>
</dbReference>
<keyword evidence="9" id="KW-0067">ATP-binding</keyword>
<evidence type="ECO:0000259" key="17">
    <source>
        <dbReference type="PROSITE" id="PS50853"/>
    </source>
</evidence>
<dbReference type="EMBL" id="VWSG01000012">
    <property type="protein sequence ID" value="KAA5532022.1"/>
    <property type="molecule type" value="Genomic_DNA"/>
</dbReference>